<dbReference type="Proteomes" id="UP000255239">
    <property type="component" value="Unassembled WGS sequence"/>
</dbReference>
<organism evidence="6 7">
    <name type="scientific">Klebsiella pneumoniae</name>
    <dbReference type="NCBI Taxonomy" id="573"/>
    <lineage>
        <taxon>Bacteria</taxon>
        <taxon>Pseudomonadati</taxon>
        <taxon>Pseudomonadota</taxon>
        <taxon>Gammaproteobacteria</taxon>
        <taxon>Enterobacterales</taxon>
        <taxon>Enterobacteriaceae</taxon>
        <taxon>Klebsiella/Raoultella group</taxon>
        <taxon>Klebsiella</taxon>
        <taxon>Klebsiella pneumoniae complex</taxon>
    </lineage>
</organism>
<proteinExistence type="predicted"/>
<dbReference type="GO" id="GO:0045892">
    <property type="term" value="P:negative regulation of DNA-templated transcription"/>
    <property type="evidence" value="ECO:0007669"/>
    <property type="project" value="TreeGrafter"/>
</dbReference>
<evidence type="ECO:0000313" key="6">
    <source>
        <dbReference type="EMBL" id="STV66799.1"/>
    </source>
</evidence>
<dbReference type="Gene3D" id="3.40.1410.10">
    <property type="entry name" value="Chorismate lyase-like"/>
    <property type="match status" value="1"/>
</dbReference>
<feature type="domain" description="UbiC transcription regulator-associated" evidence="5">
    <location>
        <begin position="27"/>
        <end position="166"/>
    </location>
</feature>
<evidence type="ECO:0000313" key="7">
    <source>
        <dbReference type="Proteomes" id="UP000255239"/>
    </source>
</evidence>
<dbReference type="AlphaFoldDB" id="A0A378CC26"/>
<protein>
    <submittedName>
        <fullName evidence="6">Putative transcriptional regulator</fullName>
    </submittedName>
</protein>
<keyword evidence="2" id="KW-0805">Transcription regulation</keyword>
<dbReference type="FunFam" id="3.40.1410.10:FF:000008">
    <property type="entry name" value="Transcriptional regulator, GntR family"/>
    <property type="match status" value="1"/>
</dbReference>
<dbReference type="InterPro" id="IPR028978">
    <property type="entry name" value="Chorismate_lyase_/UTRA_dom_sf"/>
</dbReference>
<evidence type="ECO:0000259" key="5">
    <source>
        <dbReference type="SMART" id="SM00866"/>
    </source>
</evidence>
<evidence type="ECO:0000256" key="2">
    <source>
        <dbReference type="ARBA" id="ARBA00023015"/>
    </source>
</evidence>
<keyword evidence="1" id="KW-0678">Repressor</keyword>
<keyword evidence="3" id="KW-0238">DNA-binding</keyword>
<dbReference type="EMBL" id="UGMG01000001">
    <property type="protein sequence ID" value="STV66799.1"/>
    <property type="molecule type" value="Genomic_DNA"/>
</dbReference>
<dbReference type="PANTHER" id="PTHR44846">
    <property type="entry name" value="MANNOSYL-D-GLYCERATE TRANSPORT/METABOLISM SYSTEM REPRESSOR MNGR-RELATED"/>
    <property type="match status" value="1"/>
</dbReference>
<sequence>MCGKNFLQLSQWELPGSDYFGATKTWEHLGEVQSEVVRFAVRFPSDKEQSSLLIDADAPVYDFVRLRLLNGEPVSLDLTVMPVGLVPGLTKSHLEGSVFRYVQETLGLKLMGSYRVVRAMKPGELDKQHLHCEPTDPVLEVEQVIYLEDGTPLEYAHCHYRYDHGGIILVNNG</sequence>
<accession>A0A378CC26</accession>
<gene>
    <name evidence="6" type="primary">gmuR</name>
    <name evidence="6" type="ORF">NCTC11679_03787</name>
</gene>
<keyword evidence="4" id="KW-0804">Transcription</keyword>
<reference evidence="6 7" key="1">
    <citation type="submission" date="2018-06" db="EMBL/GenBank/DDBJ databases">
        <authorList>
            <consortium name="Pathogen Informatics"/>
            <person name="Doyle S."/>
        </authorList>
    </citation>
    <scope>NUCLEOTIDE SEQUENCE [LARGE SCALE GENOMIC DNA]</scope>
    <source>
        <strain evidence="6 7">NCTC11679</strain>
    </source>
</reference>
<evidence type="ECO:0000256" key="1">
    <source>
        <dbReference type="ARBA" id="ARBA00022491"/>
    </source>
</evidence>
<dbReference type="SMART" id="SM00866">
    <property type="entry name" value="UTRA"/>
    <property type="match status" value="1"/>
</dbReference>
<dbReference type="Pfam" id="PF07702">
    <property type="entry name" value="UTRA"/>
    <property type="match status" value="1"/>
</dbReference>
<dbReference type="GO" id="GO:0003677">
    <property type="term" value="F:DNA binding"/>
    <property type="evidence" value="ECO:0007669"/>
    <property type="project" value="UniProtKB-KW"/>
</dbReference>
<dbReference type="SUPFAM" id="SSF64288">
    <property type="entry name" value="Chorismate lyase-like"/>
    <property type="match status" value="1"/>
</dbReference>
<name>A0A378CC26_KLEPN</name>
<evidence type="ECO:0000256" key="3">
    <source>
        <dbReference type="ARBA" id="ARBA00023125"/>
    </source>
</evidence>
<evidence type="ECO:0000256" key="4">
    <source>
        <dbReference type="ARBA" id="ARBA00023163"/>
    </source>
</evidence>
<dbReference type="InterPro" id="IPR011663">
    <property type="entry name" value="UTRA"/>
</dbReference>
<dbReference type="PANTHER" id="PTHR44846:SF5">
    <property type="entry name" value="HTH-TYPE TRANSCRIPTIONAL REGULATOR GMUR"/>
    <property type="match status" value="1"/>
</dbReference>
<dbReference type="InterPro" id="IPR050679">
    <property type="entry name" value="Bact_HTH_transcr_reg"/>
</dbReference>